<dbReference type="Pfam" id="PF10077">
    <property type="entry name" value="DUF2314"/>
    <property type="match status" value="1"/>
</dbReference>
<sequence length="197" mass="22160">MAIEVGQLCFPIKQQLWIYRMLRNVLLNSLVFGLAIQVIPTELALAQDNPNVQIIPRGDPAMARAHEKSEKGLDAFLEKLSNPPPGTENYNIKLGFADKGKDVAITTDQMAQGVEFMWVYQIEASGDHFTALLGDTPEYVHNIKPGDRVEFEKSDIFDWLYVENGKVKGNYTVCPLLLAGPKEQLEEYRLNYGIVCD</sequence>
<dbReference type="RefSeq" id="WP_246517230.1">
    <property type="nucleotide sequence ID" value="NZ_BAAAVL010000018.1"/>
</dbReference>
<evidence type="ECO:0000313" key="2">
    <source>
        <dbReference type="EMBL" id="MBE1506599.1"/>
    </source>
</evidence>
<protein>
    <submittedName>
        <fullName evidence="2">Uncharacterized protein YegJ (DUF2314 family)</fullName>
    </submittedName>
</protein>
<accession>A0ABR9ITS4</accession>
<comment type="caution">
    <text evidence="2">The sequence shown here is derived from an EMBL/GenBank/DDBJ whole genome shotgun (WGS) entry which is preliminary data.</text>
</comment>
<name>A0ABR9ITS4_RHIVS</name>
<evidence type="ECO:0000259" key="1">
    <source>
        <dbReference type="Pfam" id="PF10077"/>
    </source>
</evidence>
<gene>
    <name evidence="2" type="ORF">H4W29_003780</name>
</gene>
<organism evidence="2 3">
    <name type="scientific">Rhizobium viscosum</name>
    <name type="common">Arthrobacter viscosus</name>
    <dbReference type="NCBI Taxonomy" id="1673"/>
    <lineage>
        <taxon>Bacteria</taxon>
        <taxon>Pseudomonadati</taxon>
        <taxon>Pseudomonadota</taxon>
        <taxon>Alphaproteobacteria</taxon>
        <taxon>Hyphomicrobiales</taxon>
        <taxon>Rhizobiaceae</taxon>
        <taxon>Rhizobium/Agrobacterium group</taxon>
        <taxon>Rhizobium</taxon>
    </lineage>
</organism>
<reference evidence="2 3" key="1">
    <citation type="submission" date="2020-10" db="EMBL/GenBank/DDBJ databases">
        <title>Sequencing the genomes of 1000 actinobacteria strains.</title>
        <authorList>
            <person name="Klenk H.-P."/>
        </authorList>
    </citation>
    <scope>NUCLEOTIDE SEQUENCE [LARGE SCALE GENOMIC DNA]</scope>
    <source>
        <strain evidence="2 3">DSM 7307</strain>
    </source>
</reference>
<evidence type="ECO:0000313" key="3">
    <source>
        <dbReference type="Proteomes" id="UP000620262"/>
    </source>
</evidence>
<dbReference type="InterPro" id="IPR018756">
    <property type="entry name" value="DUF2314"/>
</dbReference>
<feature type="domain" description="DUF2314" evidence="1">
    <location>
        <begin position="59"/>
        <end position="191"/>
    </location>
</feature>
<dbReference type="EMBL" id="JADBEC010000001">
    <property type="protein sequence ID" value="MBE1506599.1"/>
    <property type="molecule type" value="Genomic_DNA"/>
</dbReference>
<keyword evidence="3" id="KW-1185">Reference proteome</keyword>
<dbReference type="Proteomes" id="UP000620262">
    <property type="component" value="Unassembled WGS sequence"/>
</dbReference>
<proteinExistence type="predicted"/>